<dbReference type="AlphaFoldDB" id="A0A0C9X1D1"/>
<proteinExistence type="predicted"/>
<evidence type="ECO:0008006" key="4">
    <source>
        <dbReference type="Google" id="ProtNLM"/>
    </source>
</evidence>
<accession>A0A0C9X1D1</accession>
<dbReference type="HOGENOM" id="CLU_2812750_0_0_1"/>
<evidence type="ECO:0000256" key="1">
    <source>
        <dbReference type="SAM" id="SignalP"/>
    </source>
</evidence>
<reference evidence="3" key="2">
    <citation type="submission" date="2015-01" db="EMBL/GenBank/DDBJ databases">
        <title>Evolutionary Origins and Diversification of the Mycorrhizal Mutualists.</title>
        <authorList>
            <consortium name="DOE Joint Genome Institute"/>
            <consortium name="Mycorrhizal Genomics Consortium"/>
            <person name="Kohler A."/>
            <person name="Kuo A."/>
            <person name="Nagy L.G."/>
            <person name="Floudas D."/>
            <person name="Copeland A."/>
            <person name="Barry K.W."/>
            <person name="Cichocki N."/>
            <person name="Veneault-Fourrey C."/>
            <person name="LaButti K."/>
            <person name="Lindquist E.A."/>
            <person name="Lipzen A."/>
            <person name="Lundell T."/>
            <person name="Morin E."/>
            <person name="Murat C."/>
            <person name="Riley R."/>
            <person name="Ohm R."/>
            <person name="Sun H."/>
            <person name="Tunlid A."/>
            <person name="Henrissat B."/>
            <person name="Grigoriev I.V."/>
            <person name="Hibbett D.S."/>
            <person name="Martin F."/>
        </authorList>
    </citation>
    <scope>NUCLEOTIDE SEQUENCE [LARGE SCALE GENOMIC DNA]</scope>
    <source>
        <strain evidence="3">LaAM-08-1</strain>
    </source>
</reference>
<evidence type="ECO:0000313" key="3">
    <source>
        <dbReference type="Proteomes" id="UP000054477"/>
    </source>
</evidence>
<dbReference type="EMBL" id="KN838658">
    <property type="protein sequence ID" value="KIJ98915.1"/>
    <property type="molecule type" value="Genomic_DNA"/>
</dbReference>
<evidence type="ECO:0000313" key="2">
    <source>
        <dbReference type="EMBL" id="KIJ98915.1"/>
    </source>
</evidence>
<feature type="chain" id="PRO_5002216464" description="Secreted protein" evidence="1">
    <location>
        <begin position="22"/>
        <end position="67"/>
    </location>
</feature>
<name>A0A0C9X1D1_9AGAR</name>
<dbReference type="Proteomes" id="UP000054477">
    <property type="component" value="Unassembled WGS sequence"/>
</dbReference>
<keyword evidence="3" id="KW-1185">Reference proteome</keyword>
<keyword evidence="1" id="KW-0732">Signal</keyword>
<sequence>MPALLVRFTVRVLSLCTFMRALQLNSFSNGDDYAAENVEIFLLLLTPPLVTSWRTETSQDDKDSEAY</sequence>
<gene>
    <name evidence="2" type="ORF">K443DRAFT_191917</name>
</gene>
<organism evidence="2 3">
    <name type="scientific">Laccaria amethystina LaAM-08-1</name>
    <dbReference type="NCBI Taxonomy" id="1095629"/>
    <lineage>
        <taxon>Eukaryota</taxon>
        <taxon>Fungi</taxon>
        <taxon>Dikarya</taxon>
        <taxon>Basidiomycota</taxon>
        <taxon>Agaricomycotina</taxon>
        <taxon>Agaricomycetes</taxon>
        <taxon>Agaricomycetidae</taxon>
        <taxon>Agaricales</taxon>
        <taxon>Agaricineae</taxon>
        <taxon>Hydnangiaceae</taxon>
        <taxon>Laccaria</taxon>
    </lineage>
</organism>
<feature type="signal peptide" evidence="1">
    <location>
        <begin position="1"/>
        <end position="21"/>
    </location>
</feature>
<protein>
    <recommendedName>
        <fullName evidence="4">Secreted protein</fullName>
    </recommendedName>
</protein>
<reference evidence="2 3" key="1">
    <citation type="submission" date="2014-04" db="EMBL/GenBank/DDBJ databases">
        <authorList>
            <consortium name="DOE Joint Genome Institute"/>
            <person name="Kuo A."/>
            <person name="Kohler A."/>
            <person name="Nagy L.G."/>
            <person name="Floudas D."/>
            <person name="Copeland A."/>
            <person name="Barry K.W."/>
            <person name="Cichocki N."/>
            <person name="Veneault-Fourrey C."/>
            <person name="LaButti K."/>
            <person name="Lindquist E.A."/>
            <person name="Lipzen A."/>
            <person name="Lundell T."/>
            <person name="Morin E."/>
            <person name="Murat C."/>
            <person name="Sun H."/>
            <person name="Tunlid A."/>
            <person name="Henrissat B."/>
            <person name="Grigoriev I.V."/>
            <person name="Hibbett D.S."/>
            <person name="Martin F."/>
            <person name="Nordberg H.P."/>
            <person name="Cantor M.N."/>
            <person name="Hua S.X."/>
        </authorList>
    </citation>
    <scope>NUCLEOTIDE SEQUENCE [LARGE SCALE GENOMIC DNA]</scope>
    <source>
        <strain evidence="2 3">LaAM-08-1</strain>
    </source>
</reference>